<evidence type="ECO:0000313" key="2">
    <source>
        <dbReference type="EMBL" id="GGD84742.1"/>
    </source>
</evidence>
<evidence type="ECO:0000313" key="3">
    <source>
        <dbReference type="Proteomes" id="UP000619041"/>
    </source>
</evidence>
<feature type="chain" id="PRO_5047478283" description="Tetratricopeptide repeat protein" evidence="1">
    <location>
        <begin position="25"/>
        <end position="341"/>
    </location>
</feature>
<feature type="signal peptide" evidence="1">
    <location>
        <begin position="1"/>
        <end position="24"/>
    </location>
</feature>
<dbReference type="Proteomes" id="UP000619041">
    <property type="component" value="Unassembled WGS sequence"/>
</dbReference>
<protein>
    <recommendedName>
        <fullName evidence="4">Tetratricopeptide repeat protein</fullName>
    </recommendedName>
</protein>
<dbReference type="SUPFAM" id="SSF48452">
    <property type="entry name" value="TPR-like"/>
    <property type="match status" value="1"/>
</dbReference>
<dbReference type="InterPro" id="IPR030887">
    <property type="entry name" value="Beta-barrel_YaiO"/>
</dbReference>
<gene>
    <name evidence="2" type="ORF">GCM10011515_00570</name>
</gene>
<evidence type="ECO:0000256" key="1">
    <source>
        <dbReference type="SAM" id="SignalP"/>
    </source>
</evidence>
<keyword evidence="1" id="KW-0732">Signal</keyword>
<dbReference type="RefSeq" id="WP_188643302.1">
    <property type="nucleotide sequence ID" value="NZ_BMKL01000001.1"/>
</dbReference>
<dbReference type="EMBL" id="BMKL01000001">
    <property type="protein sequence ID" value="GGD84742.1"/>
    <property type="molecule type" value="Genomic_DNA"/>
</dbReference>
<dbReference type="Pfam" id="PF14559">
    <property type="entry name" value="TPR_19"/>
    <property type="match status" value="1"/>
</dbReference>
<accession>A0ABQ1RZ43</accession>
<reference evidence="3" key="1">
    <citation type="journal article" date="2019" name="Int. J. Syst. Evol. Microbiol.">
        <title>The Global Catalogue of Microorganisms (GCM) 10K type strain sequencing project: providing services to taxonomists for standard genome sequencing and annotation.</title>
        <authorList>
            <consortium name="The Broad Institute Genomics Platform"/>
            <consortium name="The Broad Institute Genome Sequencing Center for Infectious Disease"/>
            <person name="Wu L."/>
            <person name="Ma J."/>
        </authorList>
    </citation>
    <scope>NUCLEOTIDE SEQUENCE [LARGE SCALE GENOMIC DNA]</scope>
    <source>
        <strain evidence="3">CGMCC 1.15959</strain>
    </source>
</reference>
<proteinExistence type="predicted"/>
<dbReference type="Gene3D" id="1.25.40.10">
    <property type="entry name" value="Tetratricopeptide repeat domain"/>
    <property type="match status" value="1"/>
</dbReference>
<name>A0ABQ1RZ43_9SPHN</name>
<dbReference type="InterPro" id="IPR011990">
    <property type="entry name" value="TPR-like_helical_dom_sf"/>
</dbReference>
<dbReference type="NCBIfam" id="TIGR04390">
    <property type="entry name" value="OMP_YaiO_dom"/>
    <property type="match status" value="1"/>
</dbReference>
<comment type="caution">
    <text evidence="2">The sequence shown here is derived from an EMBL/GenBank/DDBJ whole genome shotgun (WGS) entry which is preliminary data.</text>
</comment>
<keyword evidence="3" id="KW-1185">Reference proteome</keyword>
<sequence>MGRFHMLALALAGAIALAAAPGAAQERNAYEAGVAARQAGHPAEARRLLGQWLAAHPDDLDAHLQLAYVDLALGNLEAAEAGFAAVLAEAPDYRDARDGLGLVAARRQGSVAQGRGFVALDSGLSDLSAGVRDWSEVALDIEIPAGERITVGAHAGHYRRFGLTDVELGGRIGLHPSDNLWLRAHLGGTPKADFRPEIEVGGGFDLRLASARETVLTFDAAYQRFPLQDVVTVNPGLARYLPGGRAWITLRGIGTIADGGPLQVGGLLRGDYVPADRWRLFVGAANGPDTDLGIVTRVTSLFGGLEAPLGKPFALTGSLSREWRDAGIDRTEMRLGLKARF</sequence>
<evidence type="ECO:0008006" key="4">
    <source>
        <dbReference type="Google" id="ProtNLM"/>
    </source>
</evidence>
<organism evidence="2 3">
    <name type="scientific">Tsuneonella deserti</name>
    <dbReference type="NCBI Taxonomy" id="2035528"/>
    <lineage>
        <taxon>Bacteria</taxon>
        <taxon>Pseudomonadati</taxon>
        <taxon>Pseudomonadota</taxon>
        <taxon>Alphaproteobacteria</taxon>
        <taxon>Sphingomonadales</taxon>
        <taxon>Erythrobacteraceae</taxon>
        <taxon>Tsuneonella</taxon>
    </lineage>
</organism>